<dbReference type="HOGENOM" id="CLU_008684_0_0_1"/>
<evidence type="ECO:0000256" key="1">
    <source>
        <dbReference type="ARBA" id="ARBA00022737"/>
    </source>
</evidence>
<dbReference type="SMART" id="SM00441">
    <property type="entry name" value="FF"/>
    <property type="match status" value="6"/>
</dbReference>
<dbReference type="SUPFAM" id="SSF51045">
    <property type="entry name" value="WW domain"/>
    <property type="match status" value="2"/>
</dbReference>
<dbReference type="InterPro" id="IPR036517">
    <property type="entry name" value="FF_domain_sf"/>
</dbReference>
<dbReference type="SUPFAM" id="SSF81698">
    <property type="entry name" value="FF domain"/>
    <property type="match status" value="5"/>
</dbReference>
<dbReference type="AlphaFoldDB" id="V4A902"/>
<dbReference type="InterPro" id="IPR045148">
    <property type="entry name" value="TCRG1-like"/>
</dbReference>
<dbReference type="Gene3D" id="1.10.10.440">
    <property type="entry name" value="FF domain"/>
    <property type="match status" value="6"/>
</dbReference>
<dbReference type="InterPro" id="IPR002713">
    <property type="entry name" value="FF_domain"/>
</dbReference>
<feature type="domain" description="WW" evidence="4">
    <location>
        <begin position="97"/>
        <end position="124"/>
    </location>
</feature>
<feature type="compositionally biased region" description="Basic and acidic residues" evidence="3">
    <location>
        <begin position="534"/>
        <end position="549"/>
    </location>
</feature>
<dbReference type="InterPro" id="IPR001202">
    <property type="entry name" value="WW_dom"/>
</dbReference>
<dbReference type="CDD" id="cd00201">
    <property type="entry name" value="WW"/>
    <property type="match status" value="2"/>
</dbReference>
<dbReference type="GO" id="GO:0070063">
    <property type="term" value="F:RNA polymerase binding"/>
    <property type="evidence" value="ECO:0007669"/>
    <property type="project" value="InterPro"/>
</dbReference>
<dbReference type="InterPro" id="IPR057565">
    <property type="entry name" value="WW_TCRG1_3rd"/>
</dbReference>
<dbReference type="GO" id="GO:0005634">
    <property type="term" value="C:nucleus"/>
    <property type="evidence" value="ECO:0007669"/>
    <property type="project" value="TreeGrafter"/>
</dbReference>
<dbReference type="PANTHER" id="PTHR15377">
    <property type="entry name" value="TRANSCRIPTION ELONGATION REGULATOR 1"/>
    <property type="match status" value="1"/>
</dbReference>
<feature type="domain" description="FF" evidence="5">
    <location>
        <begin position="441"/>
        <end position="496"/>
    </location>
</feature>
<feature type="region of interest" description="Disordered" evidence="3">
    <location>
        <begin position="1"/>
        <end position="72"/>
    </location>
</feature>
<sequence length="747" mass="87382">MRGPPPGMRGPPRGPPFGRPPFDPNFGPMGPQGMAPPGFHPNGMPPPGMGPPPGMPPHGMPPPGMVMTPGVNGQATNEAVAVQKPPSTQVCFKLSEWTEHKNTDGRSYYYNSRSMESTWEKPQALLDWEGSCLYSYKSNIWKCRCKYCHLPVSGDLDDKMDTDDKSDTKEDDKGEEDQKTEEQKAQDKARPVSSTPVPGTPWCVVKTGDGKVFFYNPSSRTSRWERPDDLLGRADVDTLIRDEPEPKQAEKKPSSSNDEEPQAKKKKLEKEESVKEDKKDTPKQIDAGKEAAIEAEVQAARQRAIVPLEIRMKQFRDMLAEKEVSAFSTWEKELHKIVFDARYLLLTSKERKQVFEQYVKERAEEERREKHRKLREKKDAFRQLLEEAKLHGKSSFSDFASKYGKDDRFKSIEKMRERESLFSDYCSDLRRKEKEEKSNQKEKLKSDFIKLLKETSEIDRKSRWSEIKKKINSDPRYDAVDSSSRREDWFKDYVKTLDDDSDDDGRREKQKQERIRESIRKREEEVQESLSSSLRDRDKGREQHKKDEAIQHFNALLADLVRNSESTWRETRKQLRKDHRWDLADTMDRSEKEKLFEEHVENLTKRNKEMFHKLLDETNISLDATWKDIKKSIKEDPRYSKFSSSDRKREKEFLEYQHEKFVQAKANFRECLKENKLITYKSKKMIEENESHLKDIITILENDKRYLDLACDENERTKILMFYIEDLERKGVPPPPTASEPSRRTTK</sequence>
<dbReference type="CTD" id="20245424"/>
<dbReference type="EMBL" id="KB200702">
    <property type="protein sequence ID" value="ESP00419.1"/>
    <property type="molecule type" value="Genomic_DNA"/>
</dbReference>
<dbReference type="FunFam" id="1.10.10.440:FF:000005">
    <property type="entry name" value="Transcription elongation regulator 1 (CA150)"/>
    <property type="match status" value="1"/>
</dbReference>
<dbReference type="OMA" id="GMWLQPP"/>
<dbReference type="PROSITE" id="PS50020">
    <property type="entry name" value="WW_DOMAIN_2"/>
    <property type="match status" value="2"/>
</dbReference>
<protein>
    <recommendedName>
        <fullName evidence="8">Transcription elongation regulator 1</fullName>
    </recommendedName>
</protein>
<dbReference type="InterPro" id="IPR036020">
    <property type="entry name" value="WW_dom_sf"/>
</dbReference>
<feature type="domain" description="FF" evidence="5">
    <location>
        <begin position="604"/>
        <end position="659"/>
    </location>
</feature>
<dbReference type="Pfam" id="PF00397">
    <property type="entry name" value="WW"/>
    <property type="match status" value="1"/>
</dbReference>
<evidence type="ECO:0000259" key="4">
    <source>
        <dbReference type="PROSITE" id="PS50020"/>
    </source>
</evidence>
<dbReference type="FunFam" id="1.10.10.440:FF:000006">
    <property type="entry name" value="Transcription elongation regulator 1 (CA150)"/>
    <property type="match status" value="1"/>
</dbReference>
<feature type="domain" description="FF" evidence="5">
    <location>
        <begin position="546"/>
        <end position="602"/>
    </location>
</feature>
<feature type="compositionally biased region" description="Basic and acidic residues" evidence="3">
    <location>
        <begin position="268"/>
        <end position="290"/>
    </location>
</feature>
<dbReference type="Gene3D" id="2.20.70.10">
    <property type="match status" value="2"/>
</dbReference>
<accession>V4A902</accession>
<dbReference type="SMART" id="SM00456">
    <property type="entry name" value="WW"/>
    <property type="match status" value="2"/>
</dbReference>
<feature type="domain" description="FF" evidence="5">
    <location>
        <begin position="373"/>
        <end position="428"/>
    </location>
</feature>
<dbReference type="GeneID" id="20245424"/>
<dbReference type="PROSITE" id="PS01159">
    <property type="entry name" value="WW_DOMAIN_1"/>
    <property type="match status" value="2"/>
</dbReference>
<dbReference type="PROSITE" id="PS51676">
    <property type="entry name" value="FF"/>
    <property type="match status" value="5"/>
</dbReference>
<feature type="compositionally biased region" description="Pro residues" evidence="3">
    <location>
        <begin position="43"/>
        <end position="64"/>
    </location>
</feature>
<feature type="compositionally biased region" description="Basic and acidic residues" evidence="3">
    <location>
        <begin position="222"/>
        <end position="253"/>
    </location>
</feature>
<keyword evidence="1" id="KW-0677">Repeat</keyword>
<evidence type="ECO:0000256" key="3">
    <source>
        <dbReference type="SAM" id="MobiDB-lite"/>
    </source>
</evidence>
<feature type="region of interest" description="Disordered" evidence="3">
    <location>
        <begin position="156"/>
        <end position="203"/>
    </location>
</feature>
<feature type="region of interest" description="Disordered" evidence="3">
    <location>
        <begin position="216"/>
        <end position="290"/>
    </location>
</feature>
<feature type="domain" description="FF" evidence="5">
    <location>
        <begin position="308"/>
        <end position="361"/>
    </location>
</feature>
<feature type="compositionally biased region" description="Pro residues" evidence="3">
    <location>
        <begin position="1"/>
        <end position="23"/>
    </location>
</feature>
<keyword evidence="7" id="KW-1185">Reference proteome</keyword>
<dbReference type="PANTHER" id="PTHR15377:SF3">
    <property type="entry name" value="WW DOMAIN-CONTAINING PROTEIN"/>
    <property type="match status" value="1"/>
</dbReference>
<dbReference type="FunFam" id="2.20.70.10:FF:000049">
    <property type="entry name" value="Transcription elongation regulator 1-like"/>
    <property type="match status" value="1"/>
</dbReference>
<dbReference type="OrthoDB" id="63972at2759"/>
<dbReference type="FunFam" id="1.10.10.440:FF:000001">
    <property type="entry name" value="Transcription elongation regulator 1 like"/>
    <property type="match status" value="1"/>
</dbReference>
<evidence type="ECO:0000256" key="2">
    <source>
        <dbReference type="SAM" id="Coils"/>
    </source>
</evidence>
<dbReference type="KEGG" id="lgi:LOTGIDRAFT_200762"/>
<dbReference type="Pfam" id="PF01846">
    <property type="entry name" value="FF"/>
    <property type="match status" value="6"/>
</dbReference>
<evidence type="ECO:0000259" key="5">
    <source>
        <dbReference type="PROSITE" id="PS51676"/>
    </source>
</evidence>
<evidence type="ECO:0008006" key="8">
    <source>
        <dbReference type="Google" id="ProtNLM"/>
    </source>
</evidence>
<evidence type="ECO:0000313" key="7">
    <source>
        <dbReference type="Proteomes" id="UP000030746"/>
    </source>
</evidence>
<evidence type="ECO:0000313" key="6">
    <source>
        <dbReference type="EMBL" id="ESP00419.1"/>
    </source>
</evidence>
<name>V4A902_LOTGI</name>
<dbReference type="STRING" id="225164.V4A902"/>
<dbReference type="FunFam" id="1.10.10.440:FF:000041">
    <property type="entry name" value="TransCription Elongation Regulator homolog"/>
    <property type="match status" value="1"/>
</dbReference>
<proteinExistence type="predicted"/>
<gene>
    <name evidence="6" type="ORF">LOTGIDRAFT_200762</name>
</gene>
<feature type="coiled-coil region" evidence="2">
    <location>
        <begin position="360"/>
        <end position="391"/>
    </location>
</feature>
<dbReference type="Pfam" id="PF23517">
    <property type="entry name" value="WW_TCERG1"/>
    <property type="match status" value="1"/>
</dbReference>
<feature type="compositionally biased region" description="Low complexity" evidence="3">
    <location>
        <begin position="24"/>
        <end position="42"/>
    </location>
</feature>
<organism evidence="6 7">
    <name type="scientific">Lottia gigantea</name>
    <name type="common">Giant owl limpet</name>
    <dbReference type="NCBI Taxonomy" id="225164"/>
    <lineage>
        <taxon>Eukaryota</taxon>
        <taxon>Metazoa</taxon>
        <taxon>Spiralia</taxon>
        <taxon>Lophotrochozoa</taxon>
        <taxon>Mollusca</taxon>
        <taxon>Gastropoda</taxon>
        <taxon>Patellogastropoda</taxon>
        <taxon>Lottioidea</taxon>
        <taxon>Lottiidae</taxon>
        <taxon>Lottia</taxon>
    </lineage>
</organism>
<feature type="compositionally biased region" description="Basic and acidic residues" evidence="3">
    <location>
        <begin position="156"/>
        <end position="190"/>
    </location>
</feature>
<feature type="region of interest" description="Disordered" evidence="3">
    <location>
        <begin position="499"/>
        <end position="549"/>
    </location>
</feature>
<keyword evidence="2" id="KW-0175">Coiled coil</keyword>
<reference evidence="6 7" key="1">
    <citation type="journal article" date="2013" name="Nature">
        <title>Insights into bilaterian evolution from three spiralian genomes.</title>
        <authorList>
            <person name="Simakov O."/>
            <person name="Marletaz F."/>
            <person name="Cho S.J."/>
            <person name="Edsinger-Gonzales E."/>
            <person name="Havlak P."/>
            <person name="Hellsten U."/>
            <person name="Kuo D.H."/>
            <person name="Larsson T."/>
            <person name="Lv J."/>
            <person name="Arendt D."/>
            <person name="Savage R."/>
            <person name="Osoegawa K."/>
            <person name="de Jong P."/>
            <person name="Grimwood J."/>
            <person name="Chapman J.A."/>
            <person name="Shapiro H."/>
            <person name="Aerts A."/>
            <person name="Otillar R.P."/>
            <person name="Terry A.Y."/>
            <person name="Boore J.L."/>
            <person name="Grigoriev I.V."/>
            <person name="Lindberg D.R."/>
            <person name="Seaver E.C."/>
            <person name="Weisblat D.A."/>
            <person name="Putnam N.H."/>
            <person name="Rokhsar D.S."/>
        </authorList>
    </citation>
    <scope>NUCLEOTIDE SEQUENCE [LARGE SCALE GENOMIC DNA]</scope>
</reference>
<feature type="domain" description="WW" evidence="4">
    <location>
        <begin position="200"/>
        <end position="229"/>
    </location>
</feature>
<dbReference type="RefSeq" id="XP_009048867.1">
    <property type="nucleotide sequence ID" value="XM_009050619.1"/>
</dbReference>
<dbReference type="Proteomes" id="UP000030746">
    <property type="component" value="Unassembled WGS sequence"/>
</dbReference>
<dbReference type="GO" id="GO:0003712">
    <property type="term" value="F:transcription coregulator activity"/>
    <property type="evidence" value="ECO:0007669"/>
    <property type="project" value="TreeGrafter"/>
</dbReference>
<feature type="compositionally biased region" description="Basic and acidic residues" evidence="3">
    <location>
        <begin position="499"/>
        <end position="524"/>
    </location>
</feature>